<keyword evidence="2" id="KW-1185">Reference proteome</keyword>
<organism evidence="1 2">
    <name type="scientific">Pontibacter ummariensis</name>
    <dbReference type="NCBI Taxonomy" id="1610492"/>
    <lineage>
        <taxon>Bacteria</taxon>
        <taxon>Pseudomonadati</taxon>
        <taxon>Bacteroidota</taxon>
        <taxon>Cytophagia</taxon>
        <taxon>Cytophagales</taxon>
        <taxon>Hymenobacteraceae</taxon>
        <taxon>Pontibacter</taxon>
    </lineage>
</organism>
<proteinExistence type="predicted"/>
<evidence type="ECO:0000313" key="2">
    <source>
        <dbReference type="Proteomes" id="UP000198432"/>
    </source>
</evidence>
<name>A0A239LEF2_9BACT</name>
<reference evidence="2" key="1">
    <citation type="submission" date="2017-06" db="EMBL/GenBank/DDBJ databases">
        <authorList>
            <person name="Varghese N."/>
            <person name="Submissions S."/>
        </authorList>
    </citation>
    <scope>NUCLEOTIDE SEQUENCE [LARGE SCALE GENOMIC DNA]</scope>
    <source>
        <strain evidence="2">NKM1</strain>
    </source>
</reference>
<dbReference type="AlphaFoldDB" id="A0A239LEF2"/>
<dbReference type="EMBL" id="FZOQ01000039">
    <property type="protein sequence ID" value="SNT28223.1"/>
    <property type="molecule type" value="Genomic_DNA"/>
</dbReference>
<dbReference type="Proteomes" id="UP000198432">
    <property type="component" value="Unassembled WGS sequence"/>
</dbReference>
<gene>
    <name evidence="1" type="ORF">SAMN06296052_13920</name>
</gene>
<protein>
    <submittedName>
        <fullName evidence="1">Uncharacterized protein</fullName>
    </submittedName>
</protein>
<evidence type="ECO:0000313" key="1">
    <source>
        <dbReference type="EMBL" id="SNT28223.1"/>
    </source>
</evidence>
<sequence>MQEELVLLIYQLLQSPTTYTNSFLTASSTSAALVGSLEIHFTNSVLFTFGYILNLF</sequence>
<accession>A0A239LEF2</accession>